<evidence type="ECO:0000256" key="3">
    <source>
        <dbReference type="SAM" id="Coils"/>
    </source>
</evidence>
<organism evidence="11">
    <name type="scientific">Clastoptera arizonana</name>
    <name type="common">Arizona spittle bug</name>
    <dbReference type="NCBI Taxonomy" id="38151"/>
    <lineage>
        <taxon>Eukaryota</taxon>
        <taxon>Metazoa</taxon>
        <taxon>Ecdysozoa</taxon>
        <taxon>Arthropoda</taxon>
        <taxon>Hexapoda</taxon>
        <taxon>Insecta</taxon>
        <taxon>Pterygota</taxon>
        <taxon>Neoptera</taxon>
        <taxon>Paraneoptera</taxon>
        <taxon>Hemiptera</taxon>
        <taxon>Auchenorrhyncha</taxon>
        <taxon>Cercopoidea</taxon>
        <taxon>Clastopteridae</taxon>
        <taxon>Clastoptera</taxon>
    </lineage>
</organism>
<dbReference type="SMART" id="SM00324">
    <property type="entry name" value="RhoGAP"/>
    <property type="match status" value="1"/>
</dbReference>
<dbReference type="PANTHER" id="PTHR46199">
    <property type="entry name" value="RAC GTPASE-ACTIVATING PROTEIN 1"/>
    <property type="match status" value="1"/>
</dbReference>
<dbReference type="EMBL" id="GEDC01014719">
    <property type="protein sequence ID" value="JAS22579.1"/>
    <property type="molecule type" value="Transcribed_RNA"/>
</dbReference>
<evidence type="ECO:0000259" key="6">
    <source>
        <dbReference type="PROSITE" id="PS50238"/>
    </source>
</evidence>
<dbReference type="Pfam" id="PF00620">
    <property type="entry name" value="RhoGAP"/>
    <property type="match status" value="1"/>
</dbReference>
<keyword evidence="3" id="KW-0175">Coiled coil</keyword>
<evidence type="ECO:0000313" key="7">
    <source>
        <dbReference type="EMBL" id="JAS11126.1"/>
    </source>
</evidence>
<dbReference type="GO" id="GO:0000281">
    <property type="term" value="P:mitotic cytokinesis"/>
    <property type="evidence" value="ECO:0007669"/>
    <property type="project" value="TreeGrafter"/>
</dbReference>
<dbReference type="GO" id="GO:0046872">
    <property type="term" value="F:metal ion binding"/>
    <property type="evidence" value="ECO:0007669"/>
    <property type="project" value="UniProtKB-KW"/>
</dbReference>
<evidence type="ECO:0000313" key="8">
    <source>
        <dbReference type="EMBL" id="JAS21247.1"/>
    </source>
</evidence>
<dbReference type="GO" id="GO:0051233">
    <property type="term" value="C:spindle midzone"/>
    <property type="evidence" value="ECO:0007669"/>
    <property type="project" value="TreeGrafter"/>
</dbReference>
<gene>
    <name evidence="11" type="ORF">g.42869</name>
    <name evidence="8" type="ORF">g.42872</name>
    <name evidence="10" type="ORF">g.42875</name>
    <name evidence="7" type="ORF">g.42878</name>
    <name evidence="12" type="ORF">g.42881</name>
    <name evidence="9" type="ORF">g.42884</name>
</gene>
<evidence type="ECO:0000313" key="11">
    <source>
        <dbReference type="EMBL" id="JAS29146.1"/>
    </source>
</evidence>
<evidence type="ECO:0000313" key="10">
    <source>
        <dbReference type="EMBL" id="JAS25045.1"/>
    </source>
</evidence>
<dbReference type="Gene3D" id="1.10.555.10">
    <property type="entry name" value="Rho GTPase activation protein"/>
    <property type="match status" value="1"/>
</dbReference>
<dbReference type="EMBL" id="GEDC01026172">
    <property type="protein sequence ID" value="JAS11126.1"/>
    <property type="molecule type" value="Transcribed_RNA"/>
</dbReference>
<dbReference type="EMBL" id="GEDC01008152">
    <property type="protein sequence ID" value="JAS29146.1"/>
    <property type="molecule type" value="Transcribed_RNA"/>
</dbReference>
<dbReference type="EMBL" id="GEDC01001077">
    <property type="protein sequence ID" value="JAS36221.1"/>
    <property type="molecule type" value="Transcribed_RNA"/>
</dbReference>
<protein>
    <recommendedName>
        <fullName evidence="13">Rho-GAP domain-containing protein</fullName>
    </recommendedName>
</protein>
<name>A0A1B6DTY9_9HEMI</name>
<dbReference type="GO" id="GO:0030496">
    <property type="term" value="C:midbody"/>
    <property type="evidence" value="ECO:0007669"/>
    <property type="project" value="TreeGrafter"/>
</dbReference>
<dbReference type="InterPro" id="IPR000198">
    <property type="entry name" value="RhoGAP_dom"/>
</dbReference>
<dbReference type="CDD" id="cd20821">
    <property type="entry name" value="C1_MgcRacGAP"/>
    <property type="match status" value="1"/>
</dbReference>
<feature type="compositionally biased region" description="Polar residues" evidence="4">
    <location>
        <begin position="281"/>
        <end position="292"/>
    </location>
</feature>
<dbReference type="InterPro" id="IPR046349">
    <property type="entry name" value="C1-like_sf"/>
</dbReference>
<dbReference type="SMART" id="SM00109">
    <property type="entry name" value="C1"/>
    <property type="match status" value="1"/>
</dbReference>
<dbReference type="GO" id="GO:0007266">
    <property type="term" value="P:Rho protein signal transduction"/>
    <property type="evidence" value="ECO:0007669"/>
    <property type="project" value="TreeGrafter"/>
</dbReference>
<dbReference type="SUPFAM" id="SSF57889">
    <property type="entry name" value="Cysteine-rich domain"/>
    <property type="match status" value="1"/>
</dbReference>
<dbReference type="GO" id="GO:0097149">
    <property type="term" value="C:centralspindlin complex"/>
    <property type="evidence" value="ECO:0007669"/>
    <property type="project" value="TreeGrafter"/>
</dbReference>
<proteinExistence type="predicted"/>
<dbReference type="GO" id="GO:0005634">
    <property type="term" value="C:nucleus"/>
    <property type="evidence" value="ECO:0007669"/>
    <property type="project" value="TreeGrafter"/>
</dbReference>
<evidence type="ECO:0008006" key="13">
    <source>
        <dbReference type="Google" id="ProtNLM"/>
    </source>
</evidence>
<dbReference type="GO" id="GO:0005096">
    <property type="term" value="F:GTPase activator activity"/>
    <property type="evidence" value="ECO:0007669"/>
    <property type="project" value="TreeGrafter"/>
</dbReference>
<evidence type="ECO:0000256" key="2">
    <source>
        <dbReference type="ARBA" id="ARBA00022833"/>
    </source>
</evidence>
<dbReference type="PROSITE" id="PS50238">
    <property type="entry name" value="RHOGAP"/>
    <property type="match status" value="1"/>
</dbReference>
<accession>A0A1B6DTY9</accession>
<feature type="domain" description="Phorbol-ester/DAG-type" evidence="5">
    <location>
        <begin position="301"/>
        <end position="350"/>
    </location>
</feature>
<dbReference type="PROSITE" id="PS50081">
    <property type="entry name" value="ZF_DAG_PE_2"/>
    <property type="match status" value="1"/>
</dbReference>
<dbReference type="GO" id="GO:0051256">
    <property type="term" value="P:mitotic spindle midzone assembly"/>
    <property type="evidence" value="ECO:0007669"/>
    <property type="project" value="TreeGrafter"/>
</dbReference>
<evidence type="ECO:0000256" key="4">
    <source>
        <dbReference type="SAM" id="MobiDB-lite"/>
    </source>
</evidence>
<evidence type="ECO:0000259" key="5">
    <source>
        <dbReference type="PROSITE" id="PS50081"/>
    </source>
</evidence>
<dbReference type="EMBL" id="GEDC01016051">
    <property type="protein sequence ID" value="JAS21247.1"/>
    <property type="molecule type" value="Transcribed_RNA"/>
</dbReference>
<dbReference type="SUPFAM" id="SSF48350">
    <property type="entry name" value="GTPase activation domain, GAP"/>
    <property type="match status" value="1"/>
</dbReference>
<reference evidence="11" key="1">
    <citation type="submission" date="2015-12" db="EMBL/GenBank/DDBJ databases">
        <title>De novo transcriptome assembly of four potential Pierce s Disease insect vectors from Arizona vineyards.</title>
        <authorList>
            <person name="Tassone E.E."/>
        </authorList>
    </citation>
    <scope>NUCLEOTIDE SEQUENCE</scope>
</reference>
<keyword evidence="2" id="KW-0862">Zinc</keyword>
<dbReference type="GO" id="GO:0032154">
    <property type="term" value="C:cleavage furrow"/>
    <property type="evidence" value="ECO:0007669"/>
    <property type="project" value="TreeGrafter"/>
</dbReference>
<dbReference type="Pfam" id="PF00130">
    <property type="entry name" value="C1_1"/>
    <property type="match status" value="1"/>
</dbReference>
<dbReference type="PANTHER" id="PTHR46199:SF3">
    <property type="entry name" value="RAC GTPASE-ACTIVATING PROTEIN 1"/>
    <property type="match status" value="1"/>
</dbReference>
<evidence type="ECO:0000313" key="12">
    <source>
        <dbReference type="EMBL" id="JAS36221.1"/>
    </source>
</evidence>
<keyword evidence="1" id="KW-0479">Metal-binding</keyword>
<feature type="coiled-coil region" evidence="3">
    <location>
        <begin position="56"/>
        <end position="104"/>
    </location>
</feature>
<dbReference type="AlphaFoldDB" id="A0A1B6DTY9"/>
<dbReference type="InterPro" id="IPR008936">
    <property type="entry name" value="Rho_GTPase_activation_prot"/>
</dbReference>
<dbReference type="InterPro" id="IPR002219">
    <property type="entry name" value="PKC_DAG/PE"/>
</dbReference>
<evidence type="ECO:0000256" key="1">
    <source>
        <dbReference type="ARBA" id="ARBA00022723"/>
    </source>
</evidence>
<evidence type="ECO:0000313" key="9">
    <source>
        <dbReference type="EMBL" id="JAS22579.1"/>
    </source>
</evidence>
<dbReference type="EMBL" id="GEDC01012253">
    <property type="protein sequence ID" value="JAS25045.1"/>
    <property type="molecule type" value="Transcribed_RNA"/>
</dbReference>
<dbReference type="Gene3D" id="3.30.60.20">
    <property type="match status" value="1"/>
</dbReference>
<feature type="region of interest" description="Disordered" evidence="4">
    <location>
        <begin position="265"/>
        <end position="292"/>
    </location>
</feature>
<feature type="domain" description="Rho-GAP" evidence="6">
    <location>
        <begin position="367"/>
        <end position="556"/>
    </location>
</feature>
<sequence>MKMNTATMDLSILARFNELKKYQDYLINDNCLEEFLIFAKNQEQNRLKWLECENEKNKLALALETSKKEISTLEHKLSIARRLIDQEKAQAKSVDEDRKALEHQLQTVRDILLTDERNKLHDETKEKLKFLNSTMNSRRSIDVFGRSNDHLSIIQELESTGSVLSDLSYSRSEDGLDVSTMFTRNERCYGKHRPTVPLQSETINVKRRKSSMKNSDVIRVQTKQADQVVATTTVKLDLDGSISAQSQIETIPTVRTQLAPSESLESGLSIDNNKENAAVKTPSTLRTYNNPLSSSSLNVRHHHLITKVMLRGDTCDVCGKRTKFGSTAMRCQDCKSVCHIDCKNNLPLPCIQPGNTPTTKGVMGYIADYTPIIPPMIPSLVVHCINEVEARGLDEVGIYRVPGSDKEVRALKEKFLRGKGLPNLSTITDIHVVCGCLKEFLRSLREPLVTHKLWYKFVTAADTKDEVMRKANLIQIITADLPQANRETLAFVVLHLKRVSDFKDVNKMTLSNLACVFAPTIVGYSQSECEYIEVYSETRKATVVMEQLLNLPCEFFHNIISSASEDAHLTPSGQHIVGNTLSQGFLSTPHGVRSLRSKKNFFTPSH</sequence>